<evidence type="ECO:0000256" key="9">
    <source>
        <dbReference type="PROSITE-ProRule" id="PRU10141"/>
    </source>
</evidence>
<evidence type="ECO:0000256" key="1">
    <source>
        <dbReference type="ARBA" id="ARBA00012513"/>
    </source>
</evidence>
<keyword evidence="14" id="KW-1185">Reference proteome</keyword>
<dbReference type="SUPFAM" id="SSF56112">
    <property type="entry name" value="Protein kinase-like (PK-like)"/>
    <property type="match status" value="1"/>
</dbReference>
<keyword evidence="5" id="KW-0418">Kinase</keyword>
<comment type="catalytic activity">
    <reaction evidence="8">
        <text>L-seryl-[protein] + ATP = O-phospho-L-seryl-[protein] + ADP + H(+)</text>
        <dbReference type="Rhea" id="RHEA:17989"/>
        <dbReference type="Rhea" id="RHEA-COMP:9863"/>
        <dbReference type="Rhea" id="RHEA-COMP:11604"/>
        <dbReference type="ChEBI" id="CHEBI:15378"/>
        <dbReference type="ChEBI" id="CHEBI:29999"/>
        <dbReference type="ChEBI" id="CHEBI:30616"/>
        <dbReference type="ChEBI" id="CHEBI:83421"/>
        <dbReference type="ChEBI" id="CHEBI:456216"/>
        <dbReference type="EC" id="2.7.11.1"/>
    </reaction>
</comment>
<keyword evidence="3" id="KW-0808">Transferase</keyword>
<dbReference type="OrthoDB" id="248923at2759"/>
<evidence type="ECO:0000256" key="2">
    <source>
        <dbReference type="ARBA" id="ARBA00022527"/>
    </source>
</evidence>
<dbReference type="FunFam" id="3.30.200.20:FF:000631">
    <property type="entry name" value="Serine/threonine-protein kinase NEK"/>
    <property type="match status" value="1"/>
</dbReference>
<protein>
    <recommendedName>
        <fullName evidence="1">non-specific serine/threonine protein kinase</fullName>
        <ecNumber evidence="1">2.7.11.1</ecNumber>
    </recommendedName>
</protein>
<sequence length="453" mass="52305">MEKYRKVKVVGKGSFGHAVLVQNISDKKLYIMKIIDVSRMERKQKEEALNEVHVLKAMRHPYIVTYRESFMDKRCLCIVMDYADGGDMYSKIAKQKNNGKGFAENLILDWFVQICLAIKHMHDRKILHRDLKTQNVFLTSKGEVKIGDFGISRVLQHTYDCAQTAIGTPYYLSPEICQEKPYNQKSDIWSLGCVLYEMVTLRHAFDASSMKGLVVKILRGTYPPIPSCYSQNLKDLIDEMLQKDAHKRPSVKKILEKEFLASRISQLLSQTVAKHEFGSSFLSKPVLEPRKEELKDDNIIRENERRPSSSGDRLKRKSIENEEIKVQSKEERLEYEEIVNSIKQCIEGNKNEADESFEEDEKQRVKANFLTPEGVPLPGVSESDSAFCRIESLRCYLENQLGMDMFLQAYSLLSDPGENDEDSQQLHVVVGNRNLKFIPLIYQLIVCEDSYYR</sequence>
<evidence type="ECO:0000256" key="7">
    <source>
        <dbReference type="ARBA" id="ARBA00047899"/>
    </source>
</evidence>
<name>A0A1R2CUR7_9CILI</name>
<dbReference type="InterPro" id="IPR008271">
    <property type="entry name" value="Ser/Thr_kinase_AS"/>
</dbReference>
<dbReference type="InterPro" id="IPR051131">
    <property type="entry name" value="NEK_Ser/Thr_kinase_NIMA"/>
</dbReference>
<dbReference type="Gene3D" id="1.10.510.10">
    <property type="entry name" value="Transferase(Phosphotransferase) domain 1"/>
    <property type="match status" value="1"/>
</dbReference>
<evidence type="ECO:0000256" key="5">
    <source>
        <dbReference type="ARBA" id="ARBA00022777"/>
    </source>
</evidence>
<dbReference type="EC" id="2.7.11.1" evidence="1"/>
<evidence type="ECO:0000259" key="12">
    <source>
        <dbReference type="PROSITE" id="PS50011"/>
    </source>
</evidence>
<reference evidence="13 14" key="1">
    <citation type="submission" date="2016-11" db="EMBL/GenBank/DDBJ databases">
        <title>The macronuclear genome of Stentor coeruleus: a giant cell with tiny introns.</title>
        <authorList>
            <person name="Slabodnick M."/>
            <person name="Ruby J.G."/>
            <person name="Reiff S.B."/>
            <person name="Swart E.C."/>
            <person name="Gosai S."/>
            <person name="Prabakaran S."/>
            <person name="Witkowska E."/>
            <person name="Larue G.E."/>
            <person name="Fisher S."/>
            <person name="Freeman R.M."/>
            <person name="Gunawardena J."/>
            <person name="Chu W."/>
            <person name="Stover N.A."/>
            <person name="Gregory B.D."/>
            <person name="Nowacki M."/>
            <person name="Derisi J."/>
            <person name="Roy S.W."/>
            <person name="Marshall W.F."/>
            <person name="Sood P."/>
        </authorList>
    </citation>
    <scope>NUCLEOTIDE SEQUENCE [LARGE SCALE GENOMIC DNA]</scope>
    <source>
        <strain evidence="13">WM001</strain>
    </source>
</reference>
<keyword evidence="6 9" id="KW-0067">ATP-binding</keyword>
<evidence type="ECO:0000256" key="10">
    <source>
        <dbReference type="RuleBase" id="RU000304"/>
    </source>
</evidence>
<dbReference type="PANTHER" id="PTHR44899">
    <property type="entry name" value="CAMK FAMILY PROTEIN KINASE"/>
    <property type="match status" value="1"/>
</dbReference>
<evidence type="ECO:0000256" key="4">
    <source>
        <dbReference type="ARBA" id="ARBA00022741"/>
    </source>
</evidence>
<dbReference type="InterPro" id="IPR000719">
    <property type="entry name" value="Prot_kinase_dom"/>
</dbReference>
<dbReference type="Pfam" id="PF00069">
    <property type="entry name" value="Pkinase"/>
    <property type="match status" value="1"/>
</dbReference>
<evidence type="ECO:0000313" key="14">
    <source>
        <dbReference type="Proteomes" id="UP000187209"/>
    </source>
</evidence>
<dbReference type="FunFam" id="1.10.510.10:FF:000172">
    <property type="entry name" value="serine/threonine-protein kinase Nek1 isoform X1"/>
    <property type="match status" value="1"/>
</dbReference>
<dbReference type="PROSITE" id="PS00107">
    <property type="entry name" value="PROTEIN_KINASE_ATP"/>
    <property type="match status" value="1"/>
</dbReference>
<proteinExistence type="inferred from homology"/>
<keyword evidence="4 9" id="KW-0547">Nucleotide-binding</keyword>
<dbReference type="EMBL" id="MPUH01000056">
    <property type="protein sequence ID" value="OMJ92710.1"/>
    <property type="molecule type" value="Genomic_DNA"/>
</dbReference>
<comment type="caution">
    <text evidence="13">The sequence shown here is derived from an EMBL/GenBank/DDBJ whole genome shotgun (WGS) entry which is preliminary data.</text>
</comment>
<dbReference type="PROSITE" id="PS50011">
    <property type="entry name" value="PROTEIN_KINASE_DOM"/>
    <property type="match status" value="1"/>
</dbReference>
<gene>
    <name evidence="13" type="ORF">SteCoe_4454</name>
</gene>
<organism evidence="13 14">
    <name type="scientific">Stentor coeruleus</name>
    <dbReference type="NCBI Taxonomy" id="5963"/>
    <lineage>
        <taxon>Eukaryota</taxon>
        <taxon>Sar</taxon>
        <taxon>Alveolata</taxon>
        <taxon>Ciliophora</taxon>
        <taxon>Postciliodesmatophora</taxon>
        <taxon>Heterotrichea</taxon>
        <taxon>Heterotrichida</taxon>
        <taxon>Stentoridae</taxon>
        <taxon>Stentor</taxon>
    </lineage>
</organism>
<dbReference type="GO" id="GO:0004674">
    <property type="term" value="F:protein serine/threonine kinase activity"/>
    <property type="evidence" value="ECO:0007669"/>
    <property type="project" value="UniProtKB-KW"/>
</dbReference>
<dbReference type="PANTHER" id="PTHR44899:SF3">
    <property type="entry name" value="SERINE_THREONINE-PROTEIN KINASE NEK1"/>
    <property type="match status" value="1"/>
</dbReference>
<comment type="catalytic activity">
    <reaction evidence="7">
        <text>L-threonyl-[protein] + ATP = O-phospho-L-threonyl-[protein] + ADP + H(+)</text>
        <dbReference type="Rhea" id="RHEA:46608"/>
        <dbReference type="Rhea" id="RHEA-COMP:11060"/>
        <dbReference type="Rhea" id="RHEA-COMP:11605"/>
        <dbReference type="ChEBI" id="CHEBI:15378"/>
        <dbReference type="ChEBI" id="CHEBI:30013"/>
        <dbReference type="ChEBI" id="CHEBI:30616"/>
        <dbReference type="ChEBI" id="CHEBI:61977"/>
        <dbReference type="ChEBI" id="CHEBI:456216"/>
        <dbReference type="EC" id="2.7.11.1"/>
    </reaction>
</comment>
<keyword evidence="2 10" id="KW-0723">Serine/threonine-protein kinase</keyword>
<dbReference type="SMART" id="SM00220">
    <property type="entry name" value="S_TKc"/>
    <property type="match status" value="1"/>
</dbReference>
<dbReference type="InterPro" id="IPR017441">
    <property type="entry name" value="Protein_kinase_ATP_BS"/>
</dbReference>
<dbReference type="CDD" id="cd08215">
    <property type="entry name" value="STKc_Nek"/>
    <property type="match status" value="1"/>
</dbReference>
<feature type="region of interest" description="Disordered" evidence="11">
    <location>
        <begin position="295"/>
        <end position="316"/>
    </location>
</feature>
<feature type="domain" description="Protein kinase" evidence="12">
    <location>
        <begin position="4"/>
        <end position="260"/>
    </location>
</feature>
<dbReference type="GO" id="GO:0005524">
    <property type="term" value="F:ATP binding"/>
    <property type="evidence" value="ECO:0007669"/>
    <property type="project" value="UniProtKB-UniRule"/>
</dbReference>
<comment type="similarity">
    <text evidence="10">Belongs to the protein kinase superfamily.</text>
</comment>
<dbReference type="PROSITE" id="PS00108">
    <property type="entry name" value="PROTEIN_KINASE_ST"/>
    <property type="match status" value="1"/>
</dbReference>
<dbReference type="AlphaFoldDB" id="A0A1R2CUR7"/>
<feature type="binding site" evidence="9">
    <location>
        <position position="33"/>
    </location>
    <ligand>
        <name>ATP</name>
        <dbReference type="ChEBI" id="CHEBI:30616"/>
    </ligand>
</feature>
<evidence type="ECO:0000256" key="3">
    <source>
        <dbReference type="ARBA" id="ARBA00022679"/>
    </source>
</evidence>
<dbReference type="InterPro" id="IPR011009">
    <property type="entry name" value="Kinase-like_dom_sf"/>
</dbReference>
<evidence type="ECO:0000256" key="6">
    <source>
        <dbReference type="ARBA" id="ARBA00022840"/>
    </source>
</evidence>
<feature type="compositionally biased region" description="Basic and acidic residues" evidence="11">
    <location>
        <begin position="295"/>
        <end position="307"/>
    </location>
</feature>
<dbReference type="Gene3D" id="3.30.200.20">
    <property type="entry name" value="Phosphorylase Kinase, domain 1"/>
    <property type="match status" value="1"/>
</dbReference>
<evidence type="ECO:0000256" key="8">
    <source>
        <dbReference type="ARBA" id="ARBA00048679"/>
    </source>
</evidence>
<evidence type="ECO:0000256" key="11">
    <source>
        <dbReference type="SAM" id="MobiDB-lite"/>
    </source>
</evidence>
<dbReference type="Proteomes" id="UP000187209">
    <property type="component" value="Unassembled WGS sequence"/>
</dbReference>
<evidence type="ECO:0000313" key="13">
    <source>
        <dbReference type="EMBL" id="OMJ92710.1"/>
    </source>
</evidence>
<accession>A0A1R2CUR7</accession>